<organism evidence="1 2">
    <name type="scientific">Williamsia marianensis</name>
    <dbReference type="NCBI Taxonomy" id="85044"/>
    <lineage>
        <taxon>Bacteria</taxon>
        <taxon>Bacillati</taxon>
        <taxon>Actinomycetota</taxon>
        <taxon>Actinomycetes</taxon>
        <taxon>Mycobacteriales</taxon>
        <taxon>Nocardiaceae</taxon>
        <taxon>Williamsia</taxon>
    </lineage>
</organism>
<comment type="caution">
    <text evidence="1">The sequence shown here is derived from an EMBL/GenBank/DDBJ whole genome shotgun (WGS) entry which is preliminary data.</text>
</comment>
<dbReference type="Proteomes" id="UP000274762">
    <property type="component" value="Unassembled WGS sequence"/>
</dbReference>
<sequence>MGHDAAGQLSRVRNWKRRGSGERLRITTELDSHESDLIASLVTSMTELLDERQSTAPSDELTDLTGIEAGHSEPPSDVTLGRLFPDFHRPDQDESTSVDAVTGDLNGALRSLHEPHIISAKQQAAQAVLDSLPDGGGPVSLTEAEADQWLAAINDVRLALGAMIGISESTPDQLPEGDPMAAHLDVYHWLTVVQELLVVALIGK</sequence>
<dbReference type="EMBL" id="RBKV01000001">
    <property type="protein sequence ID" value="RKR95956.1"/>
    <property type="molecule type" value="Genomic_DNA"/>
</dbReference>
<protein>
    <submittedName>
        <fullName evidence="1">Uncharacterized protein DUF2017</fullName>
    </submittedName>
</protein>
<name>A0A315SAZ5_WILMA</name>
<evidence type="ECO:0000313" key="2">
    <source>
        <dbReference type="Proteomes" id="UP000274762"/>
    </source>
</evidence>
<gene>
    <name evidence="1" type="ORF">DFJ75_2790</name>
</gene>
<dbReference type="AlphaFoldDB" id="A0A315SAZ5"/>
<reference evidence="1 2" key="1">
    <citation type="submission" date="2018-10" db="EMBL/GenBank/DDBJ databases">
        <title>Sequencing the genomes of 1000 actinobacteria strains.</title>
        <authorList>
            <person name="Klenk H.-P."/>
        </authorList>
    </citation>
    <scope>NUCLEOTIDE SEQUENCE [LARGE SCALE GENOMIC DNA]</scope>
    <source>
        <strain evidence="1 2">DSM 44343</strain>
    </source>
</reference>
<dbReference type="InterPro" id="IPR018561">
    <property type="entry name" value="AosR"/>
</dbReference>
<accession>A0A495K3V9</accession>
<accession>A0A315SAZ5</accession>
<dbReference type="Pfam" id="PF09438">
    <property type="entry name" value="DUF2017"/>
    <property type="match status" value="1"/>
</dbReference>
<evidence type="ECO:0000313" key="1">
    <source>
        <dbReference type="EMBL" id="RKR95956.1"/>
    </source>
</evidence>
<proteinExistence type="predicted"/>